<dbReference type="AlphaFoldDB" id="A0A098VZB6"/>
<sequence length="138" mass="15727">MLTFPLLEGLLKLPRFGRPLFCTHLFSTFSQTKGPPDPKSPLFVSPLYQFFEDGVPVPDANSEKFHTFVAILNEADMLTKDAQHALRRTMEKYMTNLRIILFSSNLGKIIEPLQSRCVLVRVPAPEDEQVFLSHYACL</sequence>
<comment type="caution">
    <text evidence="2">The sequence shown here is derived from an EMBL/GenBank/DDBJ whole genome shotgun (WGS) entry which is preliminary data.</text>
</comment>
<dbReference type="GO" id="GO:0005663">
    <property type="term" value="C:DNA replication factor C complex"/>
    <property type="evidence" value="ECO:0007669"/>
    <property type="project" value="TreeGrafter"/>
</dbReference>
<dbReference type="SUPFAM" id="SSF52540">
    <property type="entry name" value="P-loop containing nucleoside triphosphate hydrolases"/>
    <property type="match status" value="1"/>
</dbReference>
<keyword evidence="3" id="KW-1185">Reference proteome</keyword>
<gene>
    <name evidence="2" type="ORF">DI09_110p60</name>
</gene>
<dbReference type="RefSeq" id="XP_013239532.1">
    <property type="nucleotide sequence ID" value="XM_013384078.1"/>
</dbReference>
<dbReference type="GO" id="GO:0005634">
    <property type="term" value="C:nucleus"/>
    <property type="evidence" value="ECO:0007669"/>
    <property type="project" value="TreeGrafter"/>
</dbReference>
<dbReference type="PANTHER" id="PTHR11669:SF1">
    <property type="entry name" value="REPLICATION FACTOR C SUBUNIT 3"/>
    <property type="match status" value="1"/>
</dbReference>
<dbReference type="InterPro" id="IPR050238">
    <property type="entry name" value="DNA_Rep/Repair_Clamp_Loader"/>
</dbReference>
<dbReference type="InterPro" id="IPR027417">
    <property type="entry name" value="P-loop_NTPase"/>
</dbReference>
<dbReference type="Gene3D" id="3.40.50.300">
    <property type="entry name" value="P-loop containing nucleotide triphosphate hydrolases"/>
    <property type="match status" value="1"/>
</dbReference>
<dbReference type="HOGENOM" id="CLU_1855764_0_0_1"/>
<dbReference type="GeneID" id="25258020"/>
<reference evidence="2 3" key="1">
    <citation type="submission" date="2014-04" db="EMBL/GenBank/DDBJ databases">
        <title>A new species of microsporidia sheds light on the evolution of extreme parasitism.</title>
        <authorList>
            <person name="Haag K.L."/>
            <person name="James T.Y."/>
            <person name="Larsson R."/>
            <person name="Schaer T.M."/>
            <person name="Refardt D."/>
            <person name="Pombert J.-F."/>
            <person name="Ebert D."/>
        </authorList>
    </citation>
    <scope>NUCLEOTIDE SEQUENCE [LARGE SCALE GENOMIC DNA]</scope>
    <source>
        <strain evidence="2 3">UGP3</strain>
        <tissue evidence="2">Spores</tissue>
    </source>
</reference>
<name>A0A098VZB6_9MICR</name>
<dbReference type="EMBL" id="JMKJ01000012">
    <property type="protein sequence ID" value="KGG53096.1"/>
    <property type="molecule type" value="Genomic_DNA"/>
</dbReference>
<evidence type="ECO:0000313" key="3">
    <source>
        <dbReference type="Proteomes" id="UP000029725"/>
    </source>
</evidence>
<proteinExistence type="predicted"/>
<keyword evidence="1" id="KW-0235">DNA replication</keyword>
<evidence type="ECO:0000256" key="1">
    <source>
        <dbReference type="ARBA" id="ARBA00022705"/>
    </source>
</evidence>
<accession>A0A098VZB6</accession>
<organism evidence="2 3">
    <name type="scientific">Mitosporidium daphniae</name>
    <dbReference type="NCBI Taxonomy" id="1485682"/>
    <lineage>
        <taxon>Eukaryota</taxon>
        <taxon>Fungi</taxon>
        <taxon>Fungi incertae sedis</taxon>
        <taxon>Microsporidia</taxon>
        <taxon>Mitosporidium</taxon>
    </lineage>
</organism>
<dbReference type="GO" id="GO:0003689">
    <property type="term" value="F:DNA clamp loader activity"/>
    <property type="evidence" value="ECO:0007669"/>
    <property type="project" value="TreeGrafter"/>
</dbReference>
<evidence type="ECO:0000313" key="2">
    <source>
        <dbReference type="EMBL" id="KGG53096.1"/>
    </source>
</evidence>
<dbReference type="Proteomes" id="UP000029725">
    <property type="component" value="Unassembled WGS sequence"/>
</dbReference>
<dbReference type="OrthoDB" id="761538at2759"/>
<dbReference type="GO" id="GO:0006281">
    <property type="term" value="P:DNA repair"/>
    <property type="evidence" value="ECO:0007669"/>
    <property type="project" value="TreeGrafter"/>
</dbReference>
<dbReference type="VEuPathDB" id="MicrosporidiaDB:DI09_110p60"/>
<dbReference type="GO" id="GO:0006261">
    <property type="term" value="P:DNA-templated DNA replication"/>
    <property type="evidence" value="ECO:0007669"/>
    <property type="project" value="TreeGrafter"/>
</dbReference>
<dbReference type="PANTHER" id="PTHR11669">
    <property type="entry name" value="REPLICATION FACTOR C / DNA POLYMERASE III GAMMA-TAU SUBUNIT"/>
    <property type="match status" value="1"/>
</dbReference>
<protein>
    <submittedName>
        <fullName evidence="2">DNA clamp loader</fullName>
    </submittedName>
</protein>